<dbReference type="EMBL" id="SRLO01000174">
    <property type="protein sequence ID" value="TNN69612.1"/>
    <property type="molecule type" value="Genomic_DNA"/>
</dbReference>
<evidence type="ECO:0008006" key="5">
    <source>
        <dbReference type="Google" id="ProtNLM"/>
    </source>
</evidence>
<feature type="chain" id="PRO_5021284640" description="Secreted protein" evidence="2">
    <location>
        <begin position="28"/>
        <end position="139"/>
    </location>
</feature>
<proteinExistence type="predicted"/>
<feature type="signal peptide" evidence="2">
    <location>
        <begin position="1"/>
        <end position="27"/>
    </location>
</feature>
<evidence type="ECO:0000256" key="2">
    <source>
        <dbReference type="SAM" id="SignalP"/>
    </source>
</evidence>
<feature type="compositionally biased region" description="Basic and acidic residues" evidence="1">
    <location>
        <begin position="48"/>
        <end position="64"/>
    </location>
</feature>
<reference evidence="3 4" key="1">
    <citation type="submission" date="2019-03" db="EMBL/GenBank/DDBJ databases">
        <title>First draft genome of Liparis tanakae, snailfish: a comprehensive survey of snailfish specific genes.</title>
        <authorList>
            <person name="Kim W."/>
            <person name="Song I."/>
            <person name="Jeong J.-H."/>
            <person name="Kim D."/>
            <person name="Kim S."/>
            <person name="Ryu S."/>
            <person name="Song J.Y."/>
            <person name="Lee S.K."/>
        </authorList>
    </citation>
    <scope>NUCLEOTIDE SEQUENCE [LARGE SCALE GENOMIC DNA]</scope>
    <source>
        <tissue evidence="3">Muscle</tissue>
    </source>
</reference>
<gene>
    <name evidence="3" type="ORF">EYF80_020257</name>
</gene>
<organism evidence="3 4">
    <name type="scientific">Liparis tanakae</name>
    <name type="common">Tanaka's snailfish</name>
    <dbReference type="NCBI Taxonomy" id="230148"/>
    <lineage>
        <taxon>Eukaryota</taxon>
        <taxon>Metazoa</taxon>
        <taxon>Chordata</taxon>
        <taxon>Craniata</taxon>
        <taxon>Vertebrata</taxon>
        <taxon>Euteleostomi</taxon>
        <taxon>Actinopterygii</taxon>
        <taxon>Neopterygii</taxon>
        <taxon>Teleostei</taxon>
        <taxon>Neoteleostei</taxon>
        <taxon>Acanthomorphata</taxon>
        <taxon>Eupercaria</taxon>
        <taxon>Perciformes</taxon>
        <taxon>Cottioidei</taxon>
        <taxon>Cottales</taxon>
        <taxon>Liparidae</taxon>
        <taxon>Liparis</taxon>
    </lineage>
</organism>
<evidence type="ECO:0000256" key="1">
    <source>
        <dbReference type="SAM" id="MobiDB-lite"/>
    </source>
</evidence>
<evidence type="ECO:0000313" key="3">
    <source>
        <dbReference type="EMBL" id="TNN69612.1"/>
    </source>
</evidence>
<dbReference type="Proteomes" id="UP000314294">
    <property type="component" value="Unassembled WGS sequence"/>
</dbReference>
<feature type="region of interest" description="Disordered" evidence="1">
    <location>
        <begin position="29"/>
        <end position="98"/>
    </location>
</feature>
<comment type="caution">
    <text evidence="3">The sequence shown here is derived from an EMBL/GenBank/DDBJ whole genome shotgun (WGS) entry which is preliminary data.</text>
</comment>
<dbReference type="AlphaFoldDB" id="A0A4Z2HXG2"/>
<sequence>MGGPLWLVHHLPALLVCLLAECRPSASDVKRHAKPARPAVGESTHQGGGREIKGDDGRRRKNVESRAPCAVRSARRPSEGPESLRAPGAPPDRRHRPAELLKVAATSLIKPRGVSLRSKSFITDGLPRLTPTSLLHRRP</sequence>
<evidence type="ECO:0000313" key="4">
    <source>
        <dbReference type="Proteomes" id="UP000314294"/>
    </source>
</evidence>
<keyword evidence="2" id="KW-0732">Signal</keyword>
<protein>
    <recommendedName>
        <fullName evidence="5">Secreted protein</fullName>
    </recommendedName>
</protein>
<keyword evidence="4" id="KW-1185">Reference proteome</keyword>
<accession>A0A4Z2HXG2</accession>
<name>A0A4Z2HXG2_9TELE</name>